<keyword evidence="3" id="KW-1185">Reference proteome</keyword>
<accession>A0A859FGX4</accession>
<dbReference type="RefSeq" id="WP_176009887.1">
    <property type="nucleotide sequence ID" value="NZ_CP041372.2"/>
</dbReference>
<reference evidence="3" key="1">
    <citation type="submission" date="2019-07" db="EMBL/GenBank/DDBJ databases">
        <title>Bacillus alkalisoli sp. nov. isolated from saline soil.</title>
        <authorList>
            <person name="Sun J.-Q."/>
            <person name="Xu L."/>
        </authorList>
    </citation>
    <scope>NUCLEOTIDE SEQUENCE [LARGE SCALE GENOMIC DNA]</scope>
    <source>
        <strain evidence="3">M4U3P1</strain>
    </source>
</reference>
<dbReference type="NCBIfam" id="TIGR01603">
    <property type="entry name" value="maj_tail_phi13"/>
    <property type="match status" value="1"/>
</dbReference>
<dbReference type="AlphaFoldDB" id="A0A859FGX4"/>
<dbReference type="InterPro" id="IPR006724">
    <property type="entry name" value="Phage_TTP"/>
</dbReference>
<dbReference type="KEGG" id="psua:FLK61_35135"/>
<organism evidence="2 3">
    <name type="scientific">Paenalkalicoccus suaedae</name>
    <dbReference type="NCBI Taxonomy" id="2592382"/>
    <lineage>
        <taxon>Bacteria</taxon>
        <taxon>Bacillati</taxon>
        <taxon>Bacillota</taxon>
        <taxon>Bacilli</taxon>
        <taxon>Bacillales</taxon>
        <taxon>Bacillaceae</taxon>
        <taxon>Paenalkalicoccus</taxon>
    </lineage>
</organism>
<sequence>MGKKGIPFIGLDMFHYAILTSDESSGTEYEETVHIPNIVEAGFNPNSSNEVFFADNGPADSYSQIGAPEVTLNVGDLPPKDYATLMGASYKNGQIKYSVNASAPDVAIGYRRQKTNGEYRFIWFYKGKFSLPEESGQTKQDSVEFQTQEIVFTSVARVSDHEIFTRVDSDDDEVPNNINKATLTQEFFDDPNYEVPDAEPEPEE</sequence>
<dbReference type="EMBL" id="CP041372">
    <property type="protein sequence ID" value="QKS71904.1"/>
    <property type="molecule type" value="Genomic_DNA"/>
</dbReference>
<dbReference type="Proteomes" id="UP000318138">
    <property type="component" value="Chromosome"/>
</dbReference>
<evidence type="ECO:0000313" key="3">
    <source>
        <dbReference type="Proteomes" id="UP000318138"/>
    </source>
</evidence>
<proteinExistence type="predicted"/>
<dbReference type="InterPro" id="IPR006490">
    <property type="entry name" value="Maj_tail_phi13"/>
</dbReference>
<evidence type="ECO:0000313" key="2">
    <source>
        <dbReference type="EMBL" id="QKS71904.1"/>
    </source>
</evidence>
<gene>
    <name evidence="2" type="ORF">FLK61_35135</name>
</gene>
<feature type="region of interest" description="Disordered" evidence="1">
    <location>
        <begin position="185"/>
        <end position="204"/>
    </location>
</feature>
<evidence type="ECO:0000256" key="1">
    <source>
        <dbReference type="SAM" id="MobiDB-lite"/>
    </source>
</evidence>
<protein>
    <submittedName>
        <fullName evidence="2">Phage tail protein</fullName>
    </submittedName>
</protein>
<feature type="compositionally biased region" description="Acidic residues" evidence="1">
    <location>
        <begin position="187"/>
        <end position="204"/>
    </location>
</feature>
<name>A0A859FGX4_9BACI</name>
<dbReference type="Pfam" id="PF04630">
    <property type="entry name" value="Phage_TTP_1"/>
    <property type="match status" value="1"/>
</dbReference>